<accession>A0A916RZF6</accession>
<comment type="activity regulation">
    <text evidence="12">Na(+) is not transported, but it plays an essential structural role and its presence is essential for fluoride channel function.</text>
</comment>
<protein>
    <recommendedName>
        <fullName evidence="12">Fluoride-specific ion channel FluC</fullName>
    </recommendedName>
</protein>
<dbReference type="GO" id="GO:0140114">
    <property type="term" value="P:cellular detoxification of fluoride"/>
    <property type="evidence" value="ECO:0007669"/>
    <property type="project" value="UniProtKB-UniRule"/>
</dbReference>
<keyword evidence="14" id="KW-1185">Reference proteome</keyword>
<comment type="catalytic activity">
    <reaction evidence="11">
        <text>fluoride(in) = fluoride(out)</text>
        <dbReference type="Rhea" id="RHEA:76159"/>
        <dbReference type="ChEBI" id="CHEBI:17051"/>
    </reaction>
    <physiologicalReaction direction="left-to-right" evidence="11">
        <dbReference type="Rhea" id="RHEA:76160"/>
    </physiologicalReaction>
</comment>
<keyword evidence="3" id="KW-0997">Cell inner membrane</keyword>
<feature type="transmembrane region" description="Helical" evidence="12">
    <location>
        <begin position="104"/>
        <end position="125"/>
    </location>
</feature>
<feature type="transmembrane region" description="Helical" evidence="12">
    <location>
        <begin position="72"/>
        <end position="92"/>
    </location>
</feature>
<comment type="subcellular location">
    <subcellularLocation>
        <location evidence="1 12">Cell membrane</location>
        <topology evidence="1 12">Multi-pass membrane protein</topology>
    </subcellularLocation>
</comment>
<dbReference type="InterPro" id="IPR003691">
    <property type="entry name" value="FluC"/>
</dbReference>
<proteinExistence type="inferred from homology"/>
<dbReference type="EMBL" id="BMHH01000001">
    <property type="protein sequence ID" value="GGA77905.1"/>
    <property type="molecule type" value="Genomic_DNA"/>
</dbReference>
<reference evidence="13" key="2">
    <citation type="submission" date="2020-09" db="EMBL/GenBank/DDBJ databases">
        <authorList>
            <person name="Sun Q."/>
            <person name="Zhou Y."/>
        </authorList>
    </citation>
    <scope>NUCLEOTIDE SEQUENCE</scope>
    <source>
        <strain evidence="13">CGMCC 1.15082</strain>
    </source>
</reference>
<comment type="function">
    <text evidence="12">Fluoride-specific ion channel. Important for reducing fluoride concentration in the cell, thus reducing its toxicity.</text>
</comment>
<dbReference type="GO" id="GO:0046872">
    <property type="term" value="F:metal ion binding"/>
    <property type="evidence" value="ECO:0007669"/>
    <property type="project" value="UniProtKB-KW"/>
</dbReference>
<evidence type="ECO:0000256" key="3">
    <source>
        <dbReference type="ARBA" id="ARBA00022519"/>
    </source>
</evidence>
<comment type="caution">
    <text evidence="13">The sequence shown here is derived from an EMBL/GenBank/DDBJ whole genome shotgun (WGS) entry which is preliminary data.</text>
</comment>
<dbReference type="PANTHER" id="PTHR28259">
    <property type="entry name" value="FLUORIDE EXPORT PROTEIN 1-RELATED"/>
    <property type="match status" value="1"/>
</dbReference>
<gene>
    <name evidence="12" type="primary">fluC</name>
    <name evidence="12" type="synonym">crcB</name>
    <name evidence="13" type="ORF">GCM10011491_01360</name>
</gene>
<evidence type="ECO:0000256" key="7">
    <source>
        <dbReference type="ARBA" id="ARBA00023065"/>
    </source>
</evidence>
<evidence type="ECO:0000256" key="2">
    <source>
        <dbReference type="ARBA" id="ARBA00022475"/>
    </source>
</evidence>
<organism evidence="13 14">
    <name type="scientific">Brucella endophytica</name>
    <dbReference type="NCBI Taxonomy" id="1963359"/>
    <lineage>
        <taxon>Bacteria</taxon>
        <taxon>Pseudomonadati</taxon>
        <taxon>Pseudomonadota</taxon>
        <taxon>Alphaproteobacteria</taxon>
        <taxon>Hyphomicrobiales</taxon>
        <taxon>Brucellaceae</taxon>
        <taxon>Brucella/Ochrobactrum group</taxon>
        <taxon>Brucella</taxon>
    </lineage>
</organism>
<keyword evidence="9 12" id="KW-0407">Ion channel</keyword>
<feature type="transmembrane region" description="Helical" evidence="12">
    <location>
        <begin position="40"/>
        <end position="65"/>
    </location>
</feature>
<evidence type="ECO:0000256" key="11">
    <source>
        <dbReference type="ARBA" id="ARBA00035585"/>
    </source>
</evidence>
<dbReference type="Pfam" id="PF02537">
    <property type="entry name" value="CRCB"/>
    <property type="match status" value="1"/>
</dbReference>
<keyword evidence="6 12" id="KW-0915">Sodium</keyword>
<dbReference type="HAMAP" id="MF_00454">
    <property type="entry name" value="FluC"/>
    <property type="match status" value="1"/>
</dbReference>
<dbReference type="Proteomes" id="UP000646478">
    <property type="component" value="Unassembled WGS sequence"/>
</dbReference>
<dbReference type="AlphaFoldDB" id="A0A916RZF6"/>
<evidence type="ECO:0000256" key="6">
    <source>
        <dbReference type="ARBA" id="ARBA00023053"/>
    </source>
</evidence>
<evidence type="ECO:0000256" key="8">
    <source>
        <dbReference type="ARBA" id="ARBA00023136"/>
    </source>
</evidence>
<keyword evidence="4 12" id="KW-0812">Transmembrane</keyword>
<keyword evidence="2 12" id="KW-1003">Cell membrane</keyword>
<evidence type="ECO:0000313" key="14">
    <source>
        <dbReference type="Proteomes" id="UP000646478"/>
    </source>
</evidence>
<evidence type="ECO:0000256" key="10">
    <source>
        <dbReference type="ARBA" id="ARBA00035120"/>
    </source>
</evidence>
<dbReference type="PANTHER" id="PTHR28259:SF1">
    <property type="entry name" value="FLUORIDE EXPORT PROTEIN 1-RELATED"/>
    <property type="match status" value="1"/>
</dbReference>
<evidence type="ECO:0000256" key="1">
    <source>
        <dbReference type="ARBA" id="ARBA00004651"/>
    </source>
</evidence>
<dbReference type="NCBIfam" id="NF010829">
    <property type="entry name" value="PRK14233.1"/>
    <property type="match status" value="1"/>
</dbReference>
<evidence type="ECO:0000256" key="4">
    <source>
        <dbReference type="ARBA" id="ARBA00022692"/>
    </source>
</evidence>
<dbReference type="GO" id="GO:0062054">
    <property type="term" value="F:fluoride channel activity"/>
    <property type="evidence" value="ECO:0007669"/>
    <property type="project" value="UniProtKB-UniRule"/>
</dbReference>
<keyword evidence="7 12" id="KW-0406">Ion transport</keyword>
<evidence type="ECO:0000256" key="5">
    <source>
        <dbReference type="ARBA" id="ARBA00022989"/>
    </source>
</evidence>
<keyword evidence="5 12" id="KW-1133">Transmembrane helix</keyword>
<feature type="binding site" evidence="12">
    <location>
        <position position="82"/>
    </location>
    <ligand>
        <name>Na(+)</name>
        <dbReference type="ChEBI" id="CHEBI:29101"/>
        <note>structural</note>
    </ligand>
</feature>
<comment type="similarity">
    <text evidence="10 12">Belongs to the fluoride channel Fluc/FEX (TC 1.A.43) family.</text>
</comment>
<evidence type="ECO:0000256" key="12">
    <source>
        <dbReference type="HAMAP-Rule" id="MF_00454"/>
    </source>
</evidence>
<keyword evidence="12" id="KW-0813">Transport</keyword>
<name>A0A916RZF6_9HYPH</name>
<dbReference type="RefSeq" id="WP_188820452.1">
    <property type="nucleotide sequence ID" value="NZ_BMHH01000001.1"/>
</dbReference>
<evidence type="ECO:0000256" key="9">
    <source>
        <dbReference type="ARBA" id="ARBA00023303"/>
    </source>
</evidence>
<evidence type="ECO:0000313" key="13">
    <source>
        <dbReference type="EMBL" id="GGA77905.1"/>
    </source>
</evidence>
<reference evidence="13" key="1">
    <citation type="journal article" date="2014" name="Int. J. Syst. Evol. Microbiol.">
        <title>Complete genome sequence of Corynebacterium casei LMG S-19264T (=DSM 44701T), isolated from a smear-ripened cheese.</title>
        <authorList>
            <consortium name="US DOE Joint Genome Institute (JGI-PGF)"/>
            <person name="Walter F."/>
            <person name="Albersmeier A."/>
            <person name="Kalinowski J."/>
            <person name="Ruckert C."/>
        </authorList>
    </citation>
    <scope>NUCLEOTIDE SEQUENCE</scope>
    <source>
        <strain evidence="13">CGMCC 1.15082</strain>
    </source>
</reference>
<sequence>MSIGACLLVLVGGFIGGIARFSFARFVDGRAGRAFPWGTLVVNVSGAFLAGSVAGLAHSAGGLFASDMFHEFAMVGVLGGYTTVSSFVLQSLDMTREGRLPPAFFYIATSAILSVAAAFAGFSLAA</sequence>
<keyword evidence="8 12" id="KW-0472">Membrane</keyword>
<dbReference type="GO" id="GO:0005886">
    <property type="term" value="C:plasma membrane"/>
    <property type="evidence" value="ECO:0007669"/>
    <property type="project" value="UniProtKB-SubCell"/>
</dbReference>
<keyword evidence="12" id="KW-0479">Metal-binding</keyword>
<feature type="binding site" evidence="12">
    <location>
        <position position="79"/>
    </location>
    <ligand>
        <name>Na(+)</name>
        <dbReference type="ChEBI" id="CHEBI:29101"/>
        <note>structural</note>
    </ligand>
</feature>